<reference evidence="1" key="1">
    <citation type="submission" date="2022-06" db="EMBL/GenBank/DDBJ databases">
        <title>Lutimaribacter sp. EGI FJ00013, a novel bacterium isolated from a salt lake sediment enrichment.</title>
        <authorList>
            <person name="Gao L."/>
            <person name="Fang B.-Z."/>
            <person name="Li W.-J."/>
        </authorList>
    </citation>
    <scope>NUCLEOTIDE SEQUENCE</scope>
    <source>
        <strain evidence="1">EGI FJ00013</strain>
    </source>
</reference>
<comment type="caution">
    <text evidence="1">The sequence shown here is derived from an EMBL/GenBank/DDBJ whole genome shotgun (WGS) entry which is preliminary data.</text>
</comment>
<organism evidence="1 2">
    <name type="scientific">Lutimaribacter degradans</name>
    <dbReference type="NCBI Taxonomy" id="2945989"/>
    <lineage>
        <taxon>Bacteria</taxon>
        <taxon>Pseudomonadati</taxon>
        <taxon>Pseudomonadota</taxon>
        <taxon>Alphaproteobacteria</taxon>
        <taxon>Rhodobacterales</taxon>
        <taxon>Roseobacteraceae</taxon>
        <taxon>Lutimaribacter</taxon>
    </lineage>
</organism>
<dbReference type="Proteomes" id="UP001203036">
    <property type="component" value="Unassembled WGS sequence"/>
</dbReference>
<accession>A0ACC5ZS69</accession>
<evidence type="ECO:0000313" key="1">
    <source>
        <dbReference type="EMBL" id="MCM2561169.1"/>
    </source>
</evidence>
<dbReference type="EMBL" id="JAMQGO010000001">
    <property type="protein sequence ID" value="MCM2561169.1"/>
    <property type="molecule type" value="Genomic_DNA"/>
</dbReference>
<keyword evidence="2" id="KW-1185">Reference proteome</keyword>
<protein>
    <submittedName>
        <fullName evidence="1">N-acetylmuramoyl-L-alanine amidase</fullName>
    </submittedName>
</protein>
<sequence length="405" mass="44010">MSRLFAALILTIWGSAALAQDFSGLARVDATQSRIEDSRTGAVLSLSLSQGVPWRAYTLDAPARLVLDFREVQWDGLRADDFDRADAASQVRFGGFRPGWSRMVIDLSQPMTVAQAEMRILPDSGAAMLKLDMAQATPEEFAARSGAPRDPRWDLPAPSLSDAAPPRPMGEGPVIVVLDPGHGGIDPGAEHDGITEKDLMLTFARELRDVLRRAGGFDVVLTRDDDRFVSLERRVALAHEMRAHVFLSLHADALAQGQAHGATVHVLDDEASDAATRLLAERHDRDDLLSGVDLNGQDDVVAGILMDLARQETEPRTERLARSLVGGLQAAGGPVNRRPLRRGAFSVLKAADIPSVLIEVGFLSSPRDAENLKDPDWRLGIARGIRDGLVQWVADDLARAGLRRQ</sequence>
<evidence type="ECO:0000313" key="2">
    <source>
        <dbReference type="Proteomes" id="UP001203036"/>
    </source>
</evidence>
<gene>
    <name evidence="1" type="ORF">M8744_03330</name>
</gene>
<proteinExistence type="predicted"/>
<name>A0ACC5ZS69_9RHOB</name>